<dbReference type="GO" id="GO:0042026">
    <property type="term" value="P:protein refolding"/>
    <property type="evidence" value="ECO:0007669"/>
    <property type="project" value="UniProtKB-ARBA"/>
</dbReference>
<dbReference type="Proteomes" id="UP000254000">
    <property type="component" value="Unassembled WGS sequence"/>
</dbReference>
<dbReference type="GO" id="GO:0003755">
    <property type="term" value="F:peptidyl-prolyl cis-trans isomerase activity"/>
    <property type="evidence" value="ECO:0007669"/>
    <property type="project" value="UniProtKB-UniRule"/>
</dbReference>
<evidence type="ECO:0000256" key="6">
    <source>
        <dbReference type="ARBA" id="ARBA00023186"/>
    </source>
</evidence>
<gene>
    <name evidence="13" type="ORF">C1877_07310</name>
</gene>
<sequence>MRKRAQRRSWTTTARSGPSRDSSSRRSAGIRRRAADGRESRRATCPEQGGFTMPSKGQRVRFLYRGSFPDGRTFDDCKGVPHEIVLGRRQVMKALEETLSAMEPGEERILELSPAEAYGAYDESALQRVPTYRIPNGENLPVGQMIAWKTPRSAEPVPATVVSVENQVATLDFNHPLAGKDLVYWVKLIDVVPAAGDPTA</sequence>
<feature type="region of interest" description="Disordered" evidence="11">
    <location>
        <begin position="1"/>
        <end position="56"/>
    </location>
</feature>
<comment type="caution">
    <text evidence="13">The sequence shown here is derived from an EMBL/GenBank/DDBJ whole genome shotgun (WGS) entry which is preliminary data.</text>
</comment>
<keyword evidence="4" id="KW-0963">Cytoplasm</keyword>
<evidence type="ECO:0000256" key="4">
    <source>
        <dbReference type="ARBA" id="ARBA00022490"/>
    </source>
</evidence>
<comment type="catalytic activity">
    <reaction evidence="1 9 10">
        <text>[protein]-peptidylproline (omega=180) = [protein]-peptidylproline (omega=0)</text>
        <dbReference type="Rhea" id="RHEA:16237"/>
        <dbReference type="Rhea" id="RHEA-COMP:10747"/>
        <dbReference type="Rhea" id="RHEA-COMP:10748"/>
        <dbReference type="ChEBI" id="CHEBI:83833"/>
        <dbReference type="ChEBI" id="CHEBI:83834"/>
        <dbReference type="EC" id="5.2.1.8"/>
    </reaction>
</comment>
<dbReference type="PANTHER" id="PTHR47861">
    <property type="entry name" value="FKBP-TYPE PEPTIDYL-PROLYL CIS-TRANS ISOMERASE SLYD"/>
    <property type="match status" value="1"/>
</dbReference>
<evidence type="ECO:0000256" key="10">
    <source>
        <dbReference type="RuleBase" id="RU003915"/>
    </source>
</evidence>
<dbReference type="Gene3D" id="3.10.50.40">
    <property type="match status" value="1"/>
</dbReference>
<dbReference type="PROSITE" id="PS50059">
    <property type="entry name" value="FKBP_PPIASE"/>
    <property type="match status" value="1"/>
</dbReference>
<dbReference type="PANTHER" id="PTHR47861:SF3">
    <property type="entry name" value="FKBP-TYPE PEPTIDYL-PROLYL CIS-TRANS ISOMERASE SLYD"/>
    <property type="match status" value="1"/>
</dbReference>
<protein>
    <recommendedName>
        <fullName evidence="10">Peptidyl-prolyl cis-trans isomerase</fullName>
        <ecNumber evidence="10">5.2.1.8</ecNumber>
    </recommendedName>
</protein>
<dbReference type="OrthoDB" id="9808891at2"/>
<comment type="function">
    <text evidence="8">Also involved in hydrogenase metallocenter assembly, probably by participating in the nickel insertion step. This function in hydrogenase biosynthesis requires chaperone activity and the presence of the metal-binding domain, but not PPIase activity.</text>
</comment>
<dbReference type="GO" id="GO:0005737">
    <property type="term" value="C:cytoplasm"/>
    <property type="evidence" value="ECO:0007669"/>
    <property type="project" value="UniProtKB-SubCell"/>
</dbReference>
<dbReference type="EMBL" id="PPTS01000004">
    <property type="protein sequence ID" value="RDB65149.1"/>
    <property type="molecule type" value="Genomic_DNA"/>
</dbReference>
<dbReference type="AlphaFoldDB" id="A0A369M2N5"/>
<dbReference type="EC" id="5.2.1.8" evidence="10"/>
<dbReference type="InterPro" id="IPR046357">
    <property type="entry name" value="PPIase_dom_sf"/>
</dbReference>
<evidence type="ECO:0000256" key="2">
    <source>
        <dbReference type="ARBA" id="ARBA00004496"/>
    </source>
</evidence>
<evidence type="ECO:0000256" key="7">
    <source>
        <dbReference type="ARBA" id="ARBA00023235"/>
    </source>
</evidence>
<evidence type="ECO:0000259" key="12">
    <source>
        <dbReference type="PROSITE" id="PS50059"/>
    </source>
</evidence>
<feature type="domain" description="PPIase FKBP-type" evidence="12">
    <location>
        <begin position="57"/>
        <end position="130"/>
    </location>
</feature>
<keyword evidence="14" id="KW-1185">Reference proteome</keyword>
<evidence type="ECO:0000256" key="3">
    <source>
        <dbReference type="ARBA" id="ARBA00006577"/>
    </source>
</evidence>
<evidence type="ECO:0000256" key="11">
    <source>
        <dbReference type="SAM" id="MobiDB-lite"/>
    </source>
</evidence>
<organism evidence="13 14">
    <name type="scientific">Gordonibacter pamelaeae</name>
    <dbReference type="NCBI Taxonomy" id="471189"/>
    <lineage>
        <taxon>Bacteria</taxon>
        <taxon>Bacillati</taxon>
        <taxon>Actinomycetota</taxon>
        <taxon>Coriobacteriia</taxon>
        <taxon>Eggerthellales</taxon>
        <taxon>Eggerthellaceae</taxon>
        <taxon>Gordonibacter</taxon>
    </lineage>
</organism>
<reference evidence="13 14" key="1">
    <citation type="journal article" date="2018" name="Elife">
        <title>Discovery and characterization of a prevalent human gut bacterial enzyme sufficient for the inactivation of a family of plant toxins.</title>
        <authorList>
            <person name="Koppel N."/>
            <person name="Bisanz J.E."/>
            <person name="Pandelia M.E."/>
            <person name="Turnbaugh P.J."/>
            <person name="Balskus E.P."/>
        </authorList>
    </citation>
    <scope>NUCLEOTIDE SEQUENCE [LARGE SCALE GENOMIC DNA]</scope>
    <source>
        <strain evidence="13 14">3C</strain>
    </source>
</reference>
<dbReference type="InterPro" id="IPR001179">
    <property type="entry name" value="PPIase_FKBP_dom"/>
</dbReference>
<evidence type="ECO:0000313" key="13">
    <source>
        <dbReference type="EMBL" id="RDB65149.1"/>
    </source>
</evidence>
<keyword evidence="7 9" id="KW-0413">Isomerase</keyword>
<keyword evidence="5 9" id="KW-0697">Rotamase</keyword>
<accession>A0A369M2N5</accession>
<comment type="similarity">
    <text evidence="3 10">Belongs to the FKBP-type PPIase family.</text>
</comment>
<evidence type="ECO:0000256" key="1">
    <source>
        <dbReference type="ARBA" id="ARBA00000971"/>
    </source>
</evidence>
<dbReference type="SUPFAM" id="SSF54534">
    <property type="entry name" value="FKBP-like"/>
    <property type="match status" value="1"/>
</dbReference>
<feature type="compositionally biased region" description="Basic and acidic residues" evidence="11">
    <location>
        <begin position="33"/>
        <end position="44"/>
    </location>
</feature>
<evidence type="ECO:0000256" key="5">
    <source>
        <dbReference type="ARBA" id="ARBA00023110"/>
    </source>
</evidence>
<evidence type="ECO:0000256" key="9">
    <source>
        <dbReference type="PROSITE-ProRule" id="PRU00277"/>
    </source>
</evidence>
<name>A0A369M2N5_9ACTN</name>
<keyword evidence="6" id="KW-0143">Chaperone</keyword>
<comment type="subcellular location">
    <subcellularLocation>
        <location evidence="2">Cytoplasm</location>
    </subcellularLocation>
</comment>
<proteinExistence type="inferred from homology"/>
<evidence type="ECO:0000313" key="14">
    <source>
        <dbReference type="Proteomes" id="UP000254000"/>
    </source>
</evidence>
<dbReference type="Pfam" id="PF00254">
    <property type="entry name" value="FKBP_C"/>
    <property type="match status" value="1"/>
</dbReference>
<feature type="compositionally biased region" description="Low complexity" evidence="11">
    <location>
        <begin position="14"/>
        <end position="27"/>
    </location>
</feature>
<evidence type="ECO:0000256" key="8">
    <source>
        <dbReference type="ARBA" id="ARBA00037071"/>
    </source>
</evidence>